<dbReference type="EMBL" id="CP033433">
    <property type="protein sequence ID" value="AYQ72368.1"/>
    <property type="molecule type" value="Genomic_DNA"/>
</dbReference>
<feature type="transmembrane region" description="Helical" evidence="1">
    <location>
        <begin position="48"/>
        <end position="70"/>
    </location>
</feature>
<evidence type="ECO:0008006" key="4">
    <source>
        <dbReference type="Google" id="ProtNLM"/>
    </source>
</evidence>
<feature type="transmembrane region" description="Helical" evidence="1">
    <location>
        <begin position="116"/>
        <end position="138"/>
    </location>
</feature>
<organism evidence="2 3">
    <name type="scientific">Cohnella candidum</name>
    <dbReference type="NCBI Taxonomy" id="2674991"/>
    <lineage>
        <taxon>Bacteria</taxon>
        <taxon>Bacillati</taxon>
        <taxon>Bacillota</taxon>
        <taxon>Bacilli</taxon>
        <taxon>Bacillales</taxon>
        <taxon>Paenibacillaceae</taxon>
        <taxon>Cohnella</taxon>
    </lineage>
</organism>
<reference evidence="2 3" key="1">
    <citation type="submission" date="2018-10" db="EMBL/GenBank/DDBJ databases">
        <title>Genome Sequence of Cohnella sp.</title>
        <authorList>
            <person name="Srinivasan S."/>
            <person name="Kim M.K."/>
        </authorList>
    </citation>
    <scope>NUCLEOTIDE SEQUENCE [LARGE SCALE GENOMIC DNA]</scope>
    <source>
        <strain evidence="2 3">18JY8-7</strain>
    </source>
</reference>
<feature type="transmembrane region" description="Helical" evidence="1">
    <location>
        <begin position="178"/>
        <end position="203"/>
    </location>
</feature>
<evidence type="ECO:0000256" key="1">
    <source>
        <dbReference type="SAM" id="Phobius"/>
    </source>
</evidence>
<keyword evidence="1" id="KW-0472">Membrane</keyword>
<keyword evidence="3" id="KW-1185">Reference proteome</keyword>
<name>A0A3G3JVV1_9BACL</name>
<sequence>MRSRFEWFLTAGGLLWIALWTAHTIAHGPLNPAPETGRFLGRSSMYYATWSMFLSPVPLSVGWAGLHRYAQGRWKGTRTAGSLVGFAGLLVTFIAGCCGMFAIVRDGAANADFGSVWTINAVGQLLLLAGTLVFGIGLARVSNFNRILKFIPLTVALSIPVISYLRQPGSPLLEMGPAIGYVLLESLGALFGICWIVLGIAVWRFRE</sequence>
<evidence type="ECO:0000313" key="2">
    <source>
        <dbReference type="EMBL" id="AYQ72368.1"/>
    </source>
</evidence>
<feature type="transmembrane region" description="Helical" evidence="1">
    <location>
        <begin position="82"/>
        <end position="104"/>
    </location>
</feature>
<dbReference type="KEGG" id="coh:EAV92_07150"/>
<evidence type="ECO:0000313" key="3">
    <source>
        <dbReference type="Proteomes" id="UP000269097"/>
    </source>
</evidence>
<gene>
    <name evidence="2" type="ORF">EAV92_07150</name>
</gene>
<protein>
    <recommendedName>
        <fullName evidence="4">DUF998 domain-containing protein</fullName>
    </recommendedName>
</protein>
<keyword evidence="1" id="KW-1133">Transmembrane helix</keyword>
<proteinExistence type="predicted"/>
<keyword evidence="1" id="KW-0812">Transmembrane</keyword>
<dbReference type="RefSeq" id="WP_123040428.1">
    <property type="nucleotide sequence ID" value="NZ_CP033433.1"/>
</dbReference>
<dbReference type="Proteomes" id="UP000269097">
    <property type="component" value="Chromosome"/>
</dbReference>
<dbReference type="AlphaFoldDB" id="A0A3G3JVV1"/>
<accession>A0A3G3JVV1</accession>
<feature type="transmembrane region" description="Helical" evidence="1">
    <location>
        <begin position="150"/>
        <end position="166"/>
    </location>
</feature>